<evidence type="ECO:0000256" key="7">
    <source>
        <dbReference type="SAM" id="Coils"/>
    </source>
</evidence>
<dbReference type="Proteomes" id="UP000001107">
    <property type="component" value="Chromosome"/>
</dbReference>
<dbReference type="KEGG" id="mvn:Mevan_1101"/>
<dbReference type="PANTHER" id="PTHR35330">
    <property type="entry name" value="SIROHEME BIOSYNTHESIS PROTEIN MET8"/>
    <property type="match status" value="1"/>
</dbReference>
<comment type="pathway">
    <text evidence="1">Porphyrin-containing compound metabolism; siroheme biosynthesis; sirohydrochlorin from precorrin-2: step 1/1.</text>
</comment>
<dbReference type="HOGENOM" id="CLU_011276_8_2_2"/>
<dbReference type="GeneID" id="5324480"/>
<evidence type="ECO:0000256" key="5">
    <source>
        <dbReference type="ARBA" id="ARBA00023244"/>
    </source>
</evidence>
<keyword evidence="9" id="KW-1185">Reference proteome</keyword>
<organism evidence="8 9">
    <name type="scientific">Methanococcus vannielii (strain ATCC 35089 / DSM 1224 / JCM 13029 / OCM 148 / SB)</name>
    <dbReference type="NCBI Taxonomy" id="406327"/>
    <lineage>
        <taxon>Archaea</taxon>
        <taxon>Methanobacteriati</taxon>
        <taxon>Methanobacteriota</taxon>
        <taxon>Methanomada group</taxon>
        <taxon>Methanococci</taxon>
        <taxon>Methanococcales</taxon>
        <taxon>Methanococcaceae</taxon>
        <taxon>Methanococcus</taxon>
    </lineage>
</organism>
<dbReference type="EMBL" id="CP000742">
    <property type="protein sequence ID" value="ABR55001.1"/>
    <property type="molecule type" value="Genomic_DNA"/>
</dbReference>
<dbReference type="NCBIfam" id="TIGR01470">
    <property type="entry name" value="cysG_Nterm"/>
    <property type="match status" value="1"/>
</dbReference>
<evidence type="ECO:0000256" key="3">
    <source>
        <dbReference type="ARBA" id="ARBA00023002"/>
    </source>
</evidence>
<dbReference type="PANTHER" id="PTHR35330:SF1">
    <property type="entry name" value="SIROHEME BIOSYNTHESIS PROTEIN MET8"/>
    <property type="match status" value="1"/>
</dbReference>
<evidence type="ECO:0000313" key="9">
    <source>
        <dbReference type="Proteomes" id="UP000001107"/>
    </source>
</evidence>
<dbReference type="SUPFAM" id="SSF75615">
    <property type="entry name" value="Siroheme synthase middle domains-like"/>
    <property type="match status" value="1"/>
</dbReference>
<dbReference type="InterPro" id="IPR036291">
    <property type="entry name" value="NAD(P)-bd_dom_sf"/>
</dbReference>
<dbReference type="OrthoDB" id="10510at2157"/>
<comment type="catalytic activity">
    <reaction evidence="6">
        <text>precorrin-2 + NAD(+) = sirohydrochlorin + NADH + 2 H(+)</text>
        <dbReference type="Rhea" id="RHEA:15613"/>
        <dbReference type="ChEBI" id="CHEBI:15378"/>
        <dbReference type="ChEBI" id="CHEBI:57540"/>
        <dbReference type="ChEBI" id="CHEBI:57945"/>
        <dbReference type="ChEBI" id="CHEBI:58351"/>
        <dbReference type="ChEBI" id="CHEBI:58827"/>
        <dbReference type="EC" id="1.3.1.76"/>
    </reaction>
</comment>
<dbReference type="InterPro" id="IPR006367">
    <property type="entry name" value="Sirohaem_synthase_N"/>
</dbReference>
<keyword evidence="7" id="KW-0175">Coiled coil</keyword>
<dbReference type="GO" id="GO:0043115">
    <property type="term" value="F:precorrin-2 dehydrogenase activity"/>
    <property type="evidence" value="ECO:0007669"/>
    <property type="project" value="UniProtKB-EC"/>
</dbReference>
<dbReference type="eggNOG" id="arCOG01044">
    <property type="taxonomic scope" value="Archaea"/>
</dbReference>
<dbReference type="InterPro" id="IPR028161">
    <property type="entry name" value="Met8-like"/>
</dbReference>
<dbReference type="RefSeq" id="WP_012065916.1">
    <property type="nucleotide sequence ID" value="NC_009634.1"/>
</dbReference>
<evidence type="ECO:0000256" key="6">
    <source>
        <dbReference type="ARBA" id="ARBA00047561"/>
    </source>
</evidence>
<dbReference type="GO" id="GO:0004325">
    <property type="term" value="F:ferrochelatase activity"/>
    <property type="evidence" value="ECO:0007669"/>
    <property type="project" value="InterPro"/>
</dbReference>
<evidence type="ECO:0000256" key="1">
    <source>
        <dbReference type="ARBA" id="ARBA00005010"/>
    </source>
</evidence>
<reference evidence="8" key="1">
    <citation type="submission" date="2007-06" db="EMBL/GenBank/DDBJ databases">
        <title>Complete sequence of Methanococcus vannielii SB.</title>
        <authorList>
            <consortium name="US DOE Joint Genome Institute"/>
            <person name="Copeland A."/>
            <person name="Lucas S."/>
            <person name="Lapidus A."/>
            <person name="Barry K."/>
            <person name="Glavina del Rio T."/>
            <person name="Dalin E."/>
            <person name="Tice H."/>
            <person name="Pitluck S."/>
            <person name="Chain P."/>
            <person name="Malfatti S."/>
            <person name="Shin M."/>
            <person name="Vergez L."/>
            <person name="Schmutz J."/>
            <person name="Larimer F."/>
            <person name="Land M."/>
            <person name="Hauser L."/>
            <person name="Kyrpides N."/>
            <person name="Anderson I."/>
            <person name="Sieprawska-Lupa M."/>
            <person name="Whitman W.B."/>
            <person name="Richardson P."/>
        </authorList>
    </citation>
    <scope>NUCLEOTIDE SEQUENCE [LARGE SCALE GENOMIC DNA]</scope>
    <source>
        <strain evidence="8">SB</strain>
    </source>
</reference>
<dbReference type="SUPFAM" id="SSF51735">
    <property type="entry name" value="NAD(P)-binding Rossmann-fold domains"/>
    <property type="match status" value="1"/>
</dbReference>
<gene>
    <name evidence="8" type="ordered locus">Mevan_1101</name>
</gene>
<dbReference type="UniPathway" id="UPA00262">
    <property type="reaction ID" value="UER00222"/>
</dbReference>
<evidence type="ECO:0000256" key="4">
    <source>
        <dbReference type="ARBA" id="ARBA00023027"/>
    </source>
</evidence>
<dbReference type="Gene3D" id="3.40.50.720">
    <property type="entry name" value="NAD(P)-binding Rossmann-like Domain"/>
    <property type="match status" value="1"/>
</dbReference>
<dbReference type="Pfam" id="PF13241">
    <property type="entry name" value="NAD_binding_7"/>
    <property type="match status" value="1"/>
</dbReference>
<sequence>MMPVFLDLKGFNVLIFGFGNVGKRRFEKFLKSNAKLTVYSEKIEKEDILNYPKVKFFEENVNNLSNEELYSIIKNFDIIITAVDKKNNNRIVEIATYLKKYINSSTFEDKVNLVVPACFEENGVSFAIYTGGKSPIVAREVRKVVQNYLKNSEDNIEIQDKLRNFLKDEIKDQELRKKILEKVFSNKQFKLEFLELIEKHR</sequence>
<dbReference type="EC" id="1.3.1.76" evidence="2"/>
<evidence type="ECO:0000313" key="8">
    <source>
        <dbReference type="EMBL" id="ABR55001.1"/>
    </source>
</evidence>
<protein>
    <recommendedName>
        <fullName evidence="2">precorrin-2 dehydrogenase</fullName>
        <ecNumber evidence="2">1.3.1.76</ecNumber>
    </recommendedName>
</protein>
<dbReference type="GO" id="GO:0019354">
    <property type="term" value="P:siroheme biosynthetic process"/>
    <property type="evidence" value="ECO:0007669"/>
    <property type="project" value="UniProtKB-UniPathway"/>
</dbReference>
<proteinExistence type="predicted"/>
<keyword evidence="3" id="KW-0560">Oxidoreductase</keyword>
<accession>A6UR79</accession>
<name>A6UR79_METVS</name>
<keyword evidence="5" id="KW-0627">Porphyrin biosynthesis</keyword>
<dbReference type="AlphaFoldDB" id="A6UR79"/>
<feature type="coiled-coil region" evidence="7">
    <location>
        <begin position="149"/>
        <end position="183"/>
    </location>
</feature>
<keyword evidence="4" id="KW-0520">NAD</keyword>
<dbReference type="STRING" id="406327.Mevan_1101"/>
<evidence type="ECO:0000256" key="2">
    <source>
        <dbReference type="ARBA" id="ARBA00012400"/>
    </source>
</evidence>